<evidence type="ECO:0000256" key="7">
    <source>
        <dbReference type="ARBA" id="ARBA00006492"/>
    </source>
</evidence>
<dbReference type="SUPFAM" id="SSF53448">
    <property type="entry name" value="Nucleotide-diphospho-sugar transferases"/>
    <property type="match status" value="2"/>
</dbReference>
<evidence type="ECO:0000256" key="22">
    <source>
        <dbReference type="ARBA" id="ARBA00023136"/>
    </source>
</evidence>
<feature type="compositionally biased region" description="Low complexity" evidence="27">
    <location>
        <begin position="432"/>
        <end position="469"/>
    </location>
</feature>
<evidence type="ECO:0000256" key="16">
    <source>
        <dbReference type="ARBA" id="ARBA00022741"/>
    </source>
</evidence>
<keyword evidence="14" id="KW-0812">Transmembrane</keyword>
<keyword evidence="26" id="KW-0175">Coiled coil</keyword>
<comment type="pathway">
    <text evidence="5">Protein modification; protein glycosylation.</text>
</comment>
<evidence type="ECO:0000256" key="13">
    <source>
        <dbReference type="ARBA" id="ARBA00022679"/>
    </source>
</evidence>
<dbReference type="InterPro" id="IPR002495">
    <property type="entry name" value="Glyco_trans_8"/>
</dbReference>
<comment type="caution">
    <text evidence="29">The sequence shown here is derived from an EMBL/GenBank/DDBJ whole genome shotgun (WGS) entry which is preliminary data.</text>
</comment>
<evidence type="ECO:0000256" key="24">
    <source>
        <dbReference type="ARBA" id="ARBA00054261"/>
    </source>
</evidence>
<evidence type="ECO:0000256" key="15">
    <source>
        <dbReference type="ARBA" id="ARBA00022723"/>
    </source>
</evidence>
<keyword evidence="23" id="KW-0464">Manganese</keyword>
<comment type="subcellular location">
    <subcellularLocation>
        <location evidence="2">Cell membrane</location>
    </subcellularLocation>
    <subcellularLocation>
        <location evidence="3">Golgi apparatus membrane</location>
        <topology evidence="3">Single-pass type II membrane protein</topology>
    </subcellularLocation>
</comment>
<evidence type="ECO:0000256" key="6">
    <source>
        <dbReference type="ARBA" id="ARBA00006351"/>
    </source>
</evidence>
<dbReference type="InterPro" id="IPR008271">
    <property type="entry name" value="Ser/Thr_kinase_AS"/>
</dbReference>
<dbReference type="GO" id="GO:0047262">
    <property type="term" value="F:polygalacturonate 4-alpha-galacturonosyltransferase activity"/>
    <property type="evidence" value="ECO:0007669"/>
    <property type="project" value="InterPro"/>
</dbReference>
<keyword evidence="20" id="KW-1133">Transmembrane helix</keyword>
<dbReference type="Gene3D" id="3.90.550.10">
    <property type="entry name" value="Spore Coat Polysaccharide Biosynthesis Protein SpsA, Chain A"/>
    <property type="match status" value="2"/>
</dbReference>
<evidence type="ECO:0000256" key="1">
    <source>
        <dbReference type="ARBA" id="ARBA00001936"/>
    </source>
</evidence>
<dbReference type="Pfam" id="PF01501">
    <property type="entry name" value="Glyco_transf_8"/>
    <property type="match status" value="1"/>
</dbReference>
<dbReference type="EMBL" id="JACGWN010000011">
    <property type="protein sequence ID" value="KAL0422997.1"/>
    <property type="molecule type" value="Genomic_DNA"/>
</dbReference>
<keyword evidence="19" id="KW-0735">Signal-anchor</keyword>
<dbReference type="GO" id="GO:0008375">
    <property type="term" value="F:acetylglucosaminyltransferase activity"/>
    <property type="evidence" value="ECO:0007669"/>
    <property type="project" value="InterPro"/>
</dbReference>
<evidence type="ECO:0000256" key="21">
    <source>
        <dbReference type="ARBA" id="ARBA00023034"/>
    </source>
</evidence>
<dbReference type="FunFam" id="3.90.550.10:FF:000090">
    <property type="entry name" value="Alpha-1,3-mannosyl-glycoprotein 2-beta-N-acetylglucosaminyltransferase"/>
    <property type="match status" value="1"/>
</dbReference>
<dbReference type="GO" id="GO:0046872">
    <property type="term" value="F:metal ion binding"/>
    <property type="evidence" value="ECO:0007669"/>
    <property type="project" value="UniProtKB-KW"/>
</dbReference>
<feature type="compositionally biased region" description="Basic residues" evidence="27">
    <location>
        <begin position="951"/>
        <end position="963"/>
    </location>
</feature>
<evidence type="ECO:0000256" key="4">
    <source>
        <dbReference type="ARBA" id="ARBA00004877"/>
    </source>
</evidence>
<comment type="cofactor">
    <cofactor evidence="1">
        <name>Mn(2+)</name>
        <dbReference type="ChEBI" id="CHEBI:29035"/>
    </cofactor>
</comment>
<feature type="region of interest" description="Disordered" evidence="27">
    <location>
        <begin position="894"/>
        <end position="970"/>
    </location>
</feature>
<dbReference type="Pfam" id="PF03071">
    <property type="entry name" value="GNT-I"/>
    <property type="match status" value="1"/>
</dbReference>
<dbReference type="GO" id="GO:0005524">
    <property type="term" value="F:ATP binding"/>
    <property type="evidence" value="ECO:0007669"/>
    <property type="project" value="UniProtKB-UniRule"/>
</dbReference>
<dbReference type="PROSITE" id="PS50011">
    <property type="entry name" value="PROTEIN_KINASE_DOM"/>
    <property type="match status" value="1"/>
</dbReference>
<evidence type="ECO:0000256" key="10">
    <source>
        <dbReference type="ARBA" id="ARBA00022475"/>
    </source>
</evidence>
<dbReference type="InterPro" id="IPR000719">
    <property type="entry name" value="Prot_kinase_dom"/>
</dbReference>
<comment type="similarity">
    <text evidence="6">Belongs to the glycosyltransferase 8 family.</text>
</comment>
<feature type="binding site" evidence="25">
    <location>
        <position position="546"/>
    </location>
    <ligand>
        <name>ATP</name>
        <dbReference type="ChEBI" id="CHEBI:30616"/>
    </ligand>
</feature>
<evidence type="ECO:0000256" key="23">
    <source>
        <dbReference type="ARBA" id="ARBA00023211"/>
    </source>
</evidence>
<evidence type="ECO:0000313" key="29">
    <source>
        <dbReference type="EMBL" id="KAL0422997.1"/>
    </source>
</evidence>
<comment type="similarity">
    <text evidence="8">Belongs to the protein kinase superfamily. Ser/Thr protein kinase family.</text>
</comment>
<evidence type="ECO:0000259" key="28">
    <source>
        <dbReference type="PROSITE" id="PS50011"/>
    </source>
</evidence>
<dbReference type="GO" id="GO:0004674">
    <property type="term" value="F:protein serine/threonine kinase activity"/>
    <property type="evidence" value="ECO:0007669"/>
    <property type="project" value="UniProtKB-KW"/>
</dbReference>
<evidence type="ECO:0000256" key="27">
    <source>
        <dbReference type="SAM" id="MobiDB-lite"/>
    </source>
</evidence>
<keyword evidence="22" id="KW-0472">Membrane</keyword>
<gene>
    <name evidence="29" type="ORF">Slati_3322600</name>
</gene>
<evidence type="ECO:0000256" key="9">
    <source>
        <dbReference type="ARBA" id="ARBA00012513"/>
    </source>
</evidence>
<evidence type="ECO:0000256" key="20">
    <source>
        <dbReference type="ARBA" id="ARBA00022989"/>
    </source>
</evidence>
<keyword evidence="11" id="KW-0723">Serine/threonine-protein kinase</keyword>
<dbReference type="GO" id="GO:0005886">
    <property type="term" value="C:plasma membrane"/>
    <property type="evidence" value="ECO:0007669"/>
    <property type="project" value="UniProtKB-SubCell"/>
</dbReference>
<evidence type="ECO:0000256" key="5">
    <source>
        <dbReference type="ARBA" id="ARBA00004922"/>
    </source>
</evidence>
<dbReference type="InterPro" id="IPR029044">
    <property type="entry name" value="Nucleotide-diphossugar_trans"/>
</dbReference>
<dbReference type="FunFam" id="1.10.510.10:FF:000032">
    <property type="entry name" value="Serine/threonine-protein kinase PBS1"/>
    <property type="match status" value="1"/>
</dbReference>
<feature type="domain" description="Protein kinase" evidence="28">
    <location>
        <begin position="508"/>
        <end position="792"/>
    </location>
</feature>
<keyword evidence="18 25" id="KW-0067">ATP-binding</keyword>
<dbReference type="SUPFAM" id="SSF56112">
    <property type="entry name" value="Protein kinase-like (PK-like)"/>
    <property type="match status" value="1"/>
</dbReference>
<dbReference type="CDD" id="cd14066">
    <property type="entry name" value="STKc_IRAK"/>
    <property type="match status" value="1"/>
</dbReference>
<evidence type="ECO:0000256" key="26">
    <source>
        <dbReference type="SAM" id="Coils"/>
    </source>
</evidence>
<dbReference type="GO" id="GO:0000139">
    <property type="term" value="C:Golgi membrane"/>
    <property type="evidence" value="ECO:0007669"/>
    <property type="project" value="UniProtKB-SubCell"/>
</dbReference>
<evidence type="ECO:0000256" key="25">
    <source>
        <dbReference type="PROSITE-ProRule" id="PRU10141"/>
    </source>
</evidence>
<dbReference type="Gene3D" id="1.10.510.10">
    <property type="entry name" value="Transferase(Phosphotransferase) domain 1"/>
    <property type="match status" value="1"/>
</dbReference>
<evidence type="ECO:0000256" key="14">
    <source>
        <dbReference type="ARBA" id="ARBA00022692"/>
    </source>
</evidence>
<comment type="similarity">
    <text evidence="7">Belongs to the glycosyltransferase 13 family.</text>
</comment>
<feature type="compositionally biased region" description="Acidic residues" evidence="27">
    <location>
        <begin position="930"/>
        <end position="941"/>
    </location>
</feature>
<dbReference type="InterPro" id="IPR004139">
    <property type="entry name" value="Glyco_trans_13"/>
</dbReference>
<evidence type="ECO:0000256" key="17">
    <source>
        <dbReference type="ARBA" id="ARBA00022777"/>
    </source>
</evidence>
<comment type="pathway">
    <text evidence="4">Glycan metabolism; pectin biosynthesis.</text>
</comment>
<feature type="region of interest" description="Disordered" evidence="27">
    <location>
        <begin position="798"/>
        <end position="839"/>
    </location>
</feature>
<evidence type="ECO:0000256" key="12">
    <source>
        <dbReference type="ARBA" id="ARBA00022676"/>
    </source>
</evidence>
<dbReference type="InterPro" id="IPR017441">
    <property type="entry name" value="Protein_kinase_ATP_BS"/>
</dbReference>
<keyword evidence="17" id="KW-0418">Kinase</keyword>
<dbReference type="Pfam" id="PF25557">
    <property type="entry name" value="GAUT_1"/>
    <property type="match status" value="1"/>
</dbReference>
<name>A0AAW2V154_9LAMI</name>
<sequence>MRKCYCDYRYLLLIAAVPFIYIQMRLFATQSQYADRLADAIEAENQCTKQTRFLIDQISMQQGQILSLEEERKRQDEERRQLRALVQDLERKGLKKLVGDVQVPVAAVVVMACNRADYLDRTIKSILKYQSPVASRYPLFVSQDGSDPHVKSKALSYDQLTYMQHLDYEPVHTERPGELIAYYKIARHYKWALDQLFYKHKFSRVIILEDDMEIAPDFFDYFEAGAALLDRDKSIMAISSWNDNGQKQFVHDPCKLTSVNFRKTVLALLILQLIKHALENFLDHTITYWDDWLRLKENHRGRQFIRPEVCRTYNFGEHGSSMGQFFKQYLEPIKLNDVQVDWKAMDLSYLEEDKYVEHLANLLKKATPVHGTDAILKTYNIDGDVRILYRDQSDFEYIASQFGIFEEWKDGVPRTAYKGVVVFRACASPPHHTPSPSSTAQFSSASQTTSNTSSGSSSSSTISGNSRFSALSGGSTNEGSPTPAGHMLPHPNLRIFSFSELKAATRNFRSDTVLGEGGFGKVYKGWLDDKSSARAAGTGSVIAVKKLNSESMQGFQEWQSEVNFLGRLSHPNLVKLLGYCWEDKELLLVYEFMQKGSLENHLFGRGCAAQPLPWDIRLKILIGAARGLAFLHASDRKVIYRDFKASNILLDGSYHAKISDFGLAKMGPTASRSHVTTQVMGTYGYAAPEYVATGHLYVKSDVYGFGVVLVEILTGLRALDTNRPSGQHNLVDWIKPHLSERRKLKNIMDLRLEGRYPSKSALQIAQLALNCLENEPKNRPSMQEIVETLERIDCANERPRERRVHSSYQTVNQRRGQQPLPLQYRSPLHPRQEGTESCFPGQDVTYICSDQSNISSTARPDGKEIDIMVTYSDPSGAVQVRSVRSRDLSASWVWKSPGEGKRDQSRSSLSQMVDDPFQPKRSSRNTGEDSNYDDQSGDETPEAQASPVHPVKLKRQRLRRERRERRTADLIKQDKEMDNQMQEAAIEQARELDTTIRGKYSIWRKEYENPNSDSTVKLMRDQIIMAKAYAAIAKSKNETVLYDSLTKHSRESQLAIGEAITDAELHPSAIDQAKAMGHVLAAAKDQLYDCVSIARKLRVMLQSSETNVQLMKKKSSFLIQLDAKTVPRPLHCIPLVLTTDYYLYNYEEKDFPNKEKLEDTSLYHYAIFSDNVLATSVVVNSTVLHAKEPEKHVFHIVTDKLNFAAMRMWFLVNAPAAATIQVQNVDEFTWLNSSYCPVLRQLESARMIEYYFKAHQSSSLTAGSDNLKYRNPKYLSMLNHLRFYLPEVYPKLDKVLFLDDDIVVQKDLTPLWSVNLQGMVNGAVETCKESFHRFDKYLNFSNPKISENFDPNACGWAFGMNIFDLRNGGNVTLLESIIIGKTWYETI</sequence>
<dbReference type="EC" id="2.7.11.1" evidence="9"/>
<keyword evidence="15" id="KW-0479">Metal-binding</keyword>
<protein>
    <recommendedName>
        <fullName evidence="9">non-specific serine/threonine protein kinase</fullName>
        <ecNumber evidence="9">2.7.11.1</ecNumber>
    </recommendedName>
</protein>
<reference evidence="29" key="2">
    <citation type="journal article" date="2024" name="Plant">
        <title>Genomic evolution and insights into agronomic trait innovations of Sesamum species.</title>
        <authorList>
            <person name="Miao H."/>
            <person name="Wang L."/>
            <person name="Qu L."/>
            <person name="Liu H."/>
            <person name="Sun Y."/>
            <person name="Le M."/>
            <person name="Wang Q."/>
            <person name="Wei S."/>
            <person name="Zheng Y."/>
            <person name="Lin W."/>
            <person name="Duan Y."/>
            <person name="Cao H."/>
            <person name="Xiong S."/>
            <person name="Wang X."/>
            <person name="Wei L."/>
            <person name="Li C."/>
            <person name="Ma Q."/>
            <person name="Ju M."/>
            <person name="Zhao R."/>
            <person name="Li G."/>
            <person name="Mu C."/>
            <person name="Tian Q."/>
            <person name="Mei H."/>
            <person name="Zhang T."/>
            <person name="Gao T."/>
            <person name="Zhang H."/>
        </authorList>
    </citation>
    <scope>NUCLEOTIDE SEQUENCE</scope>
    <source>
        <strain evidence="29">KEN1</strain>
    </source>
</reference>
<dbReference type="FunFam" id="3.30.200.20:FF:000228">
    <property type="entry name" value="Serine/threonine-protein kinase BIK1"/>
    <property type="match status" value="1"/>
</dbReference>
<reference evidence="29" key="1">
    <citation type="submission" date="2020-06" db="EMBL/GenBank/DDBJ databases">
        <authorList>
            <person name="Li T."/>
            <person name="Hu X."/>
            <person name="Zhang T."/>
            <person name="Song X."/>
            <person name="Zhang H."/>
            <person name="Dai N."/>
            <person name="Sheng W."/>
            <person name="Hou X."/>
            <person name="Wei L."/>
        </authorList>
    </citation>
    <scope>NUCLEOTIDE SEQUENCE</scope>
    <source>
        <strain evidence="29">KEN1</strain>
        <tissue evidence="29">Leaf</tissue>
    </source>
</reference>
<keyword evidence="10" id="KW-1003">Cell membrane</keyword>
<keyword evidence="13" id="KW-0808">Transferase</keyword>
<organism evidence="29">
    <name type="scientific">Sesamum latifolium</name>
    <dbReference type="NCBI Taxonomy" id="2727402"/>
    <lineage>
        <taxon>Eukaryota</taxon>
        <taxon>Viridiplantae</taxon>
        <taxon>Streptophyta</taxon>
        <taxon>Embryophyta</taxon>
        <taxon>Tracheophyta</taxon>
        <taxon>Spermatophyta</taxon>
        <taxon>Magnoliopsida</taxon>
        <taxon>eudicotyledons</taxon>
        <taxon>Gunneridae</taxon>
        <taxon>Pentapetalae</taxon>
        <taxon>asterids</taxon>
        <taxon>lamiids</taxon>
        <taxon>Lamiales</taxon>
        <taxon>Pedaliaceae</taxon>
        <taxon>Sesamum</taxon>
    </lineage>
</organism>
<dbReference type="InterPro" id="IPR029993">
    <property type="entry name" value="GAUT"/>
</dbReference>
<evidence type="ECO:0000256" key="19">
    <source>
        <dbReference type="ARBA" id="ARBA00022968"/>
    </source>
</evidence>
<evidence type="ECO:0000256" key="3">
    <source>
        <dbReference type="ARBA" id="ARBA00004323"/>
    </source>
</evidence>
<feature type="compositionally biased region" description="Polar residues" evidence="27">
    <location>
        <begin position="806"/>
        <end position="816"/>
    </location>
</feature>
<dbReference type="InterPro" id="IPR001245">
    <property type="entry name" value="Ser-Thr/Tyr_kinase_cat_dom"/>
</dbReference>
<evidence type="ECO:0000256" key="18">
    <source>
        <dbReference type="ARBA" id="ARBA00022840"/>
    </source>
</evidence>
<evidence type="ECO:0000256" key="11">
    <source>
        <dbReference type="ARBA" id="ARBA00022527"/>
    </source>
</evidence>
<comment type="function">
    <text evidence="24">May be involved in plant defense signaling.</text>
</comment>
<dbReference type="PROSITE" id="PS00108">
    <property type="entry name" value="PROTEIN_KINASE_ST"/>
    <property type="match status" value="1"/>
</dbReference>
<accession>A0AAW2V154</accession>
<dbReference type="Gene3D" id="3.30.200.20">
    <property type="entry name" value="Phosphorylase Kinase, domain 1"/>
    <property type="match status" value="1"/>
</dbReference>
<dbReference type="PROSITE" id="PS00107">
    <property type="entry name" value="PROTEIN_KINASE_ATP"/>
    <property type="match status" value="1"/>
</dbReference>
<feature type="coiled-coil region" evidence="26">
    <location>
        <begin position="58"/>
        <end position="92"/>
    </location>
</feature>
<dbReference type="Gene3D" id="3.10.180.20">
    <property type="entry name" value="N-Acetylglucosaminyltransferase I, Domain 2"/>
    <property type="match status" value="1"/>
</dbReference>
<dbReference type="PANTHER" id="PTHR32116:SF76">
    <property type="entry name" value="GALACTURONOSYLTRANSFERASE 3-RELATED"/>
    <property type="match status" value="1"/>
</dbReference>
<dbReference type="Pfam" id="PF07714">
    <property type="entry name" value="PK_Tyr_Ser-Thr"/>
    <property type="match status" value="1"/>
</dbReference>
<evidence type="ECO:0000256" key="2">
    <source>
        <dbReference type="ARBA" id="ARBA00004236"/>
    </source>
</evidence>
<dbReference type="InterPro" id="IPR011009">
    <property type="entry name" value="Kinase-like_dom_sf"/>
</dbReference>
<feature type="region of interest" description="Disordered" evidence="27">
    <location>
        <begin position="432"/>
        <end position="486"/>
    </location>
</feature>
<keyword evidence="12" id="KW-0328">Glycosyltransferase</keyword>
<evidence type="ECO:0000256" key="8">
    <source>
        <dbReference type="ARBA" id="ARBA00008684"/>
    </source>
</evidence>
<keyword evidence="16 25" id="KW-0547">Nucleotide-binding</keyword>
<dbReference type="PANTHER" id="PTHR32116">
    <property type="entry name" value="GALACTURONOSYLTRANSFERASE 4-RELATED"/>
    <property type="match status" value="1"/>
</dbReference>
<keyword evidence="21" id="KW-0333">Golgi apparatus</keyword>
<proteinExistence type="inferred from homology"/>